<dbReference type="FunFam" id="1.10.10.10:FF:000038">
    <property type="entry name" value="Glycine cleavage system transcriptional activator"/>
    <property type="match status" value="1"/>
</dbReference>
<dbReference type="InterPro" id="IPR036390">
    <property type="entry name" value="WH_DNA-bd_sf"/>
</dbReference>
<dbReference type="STRING" id="355243.SAMN03080615_02459"/>
<protein>
    <submittedName>
        <fullName evidence="6">DNA-binding transcriptional regulator, LysR family</fullName>
    </submittedName>
</protein>
<dbReference type="InterPro" id="IPR036388">
    <property type="entry name" value="WH-like_DNA-bd_sf"/>
</dbReference>
<dbReference type="SUPFAM" id="SSF53850">
    <property type="entry name" value="Periplasmic binding protein-like II"/>
    <property type="match status" value="1"/>
</dbReference>
<keyword evidence="7" id="KW-1185">Reference proteome</keyword>
<keyword evidence="4" id="KW-0804">Transcription</keyword>
<evidence type="ECO:0000313" key="7">
    <source>
        <dbReference type="Proteomes" id="UP000198749"/>
    </source>
</evidence>
<dbReference type="Pfam" id="PF03466">
    <property type="entry name" value="LysR_substrate"/>
    <property type="match status" value="1"/>
</dbReference>
<feature type="domain" description="HTH lysR-type" evidence="5">
    <location>
        <begin position="6"/>
        <end position="63"/>
    </location>
</feature>
<dbReference type="EMBL" id="FOGB01000006">
    <property type="protein sequence ID" value="SEQ70118.1"/>
    <property type="molecule type" value="Genomic_DNA"/>
</dbReference>
<dbReference type="AlphaFoldDB" id="A0A1H9I6G5"/>
<dbReference type="Proteomes" id="UP000198749">
    <property type="component" value="Unassembled WGS sequence"/>
</dbReference>
<evidence type="ECO:0000313" key="6">
    <source>
        <dbReference type="EMBL" id="SEQ70118.1"/>
    </source>
</evidence>
<dbReference type="PROSITE" id="PS50931">
    <property type="entry name" value="HTH_LYSR"/>
    <property type="match status" value="1"/>
</dbReference>
<keyword evidence="2" id="KW-0805">Transcription regulation</keyword>
<dbReference type="RefSeq" id="WP_091358510.1">
    <property type="nucleotide sequence ID" value="NZ_AP025284.1"/>
</dbReference>
<dbReference type="InterPro" id="IPR000847">
    <property type="entry name" value="LysR_HTH_N"/>
</dbReference>
<gene>
    <name evidence="6" type="ORF">SAMN03080615_02459</name>
</gene>
<dbReference type="PANTHER" id="PTHR30537">
    <property type="entry name" value="HTH-TYPE TRANSCRIPTIONAL REGULATOR"/>
    <property type="match status" value="1"/>
</dbReference>
<proteinExistence type="inferred from homology"/>
<dbReference type="PANTHER" id="PTHR30537:SF26">
    <property type="entry name" value="GLYCINE CLEAVAGE SYSTEM TRANSCRIPTIONAL ACTIVATOR"/>
    <property type="match status" value="1"/>
</dbReference>
<accession>A0A1H9I6G5</accession>
<name>A0A1H9I6G5_9GAMM</name>
<evidence type="ECO:0000259" key="5">
    <source>
        <dbReference type="PROSITE" id="PS50931"/>
    </source>
</evidence>
<dbReference type="GO" id="GO:0006351">
    <property type="term" value="P:DNA-templated transcription"/>
    <property type="evidence" value="ECO:0007669"/>
    <property type="project" value="TreeGrafter"/>
</dbReference>
<dbReference type="InterPro" id="IPR005119">
    <property type="entry name" value="LysR_subst-bd"/>
</dbReference>
<dbReference type="InterPro" id="IPR058163">
    <property type="entry name" value="LysR-type_TF_proteobact-type"/>
</dbReference>
<evidence type="ECO:0000256" key="1">
    <source>
        <dbReference type="ARBA" id="ARBA00009437"/>
    </source>
</evidence>
<dbReference type="SUPFAM" id="SSF46785">
    <property type="entry name" value="Winged helix' DNA-binding domain"/>
    <property type="match status" value="1"/>
</dbReference>
<dbReference type="Gene3D" id="3.40.190.10">
    <property type="entry name" value="Periplasmic binding protein-like II"/>
    <property type="match status" value="2"/>
</dbReference>
<organism evidence="6 7">
    <name type="scientific">Amphritea atlantica</name>
    <dbReference type="NCBI Taxonomy" id="355243"/>
    <lineage>
        <taxon>Bacteria</taxon>
        <taxon>Pseudomonadati</taxon>
        <taxon>Pseudomonadota</taxon>
        <taxon>Gammaproteobacteria</taxon>
        <taxon>Oceanospirillales</taxon>
        <taxon>Oceanospirillaceae</taxon>
        <taxon>Amphritea</taxon>
    </lineage>
</organism>
<dbReference type="Pfam" id="PF00126">
    <property type="entry name" value="HTH_1"/>
    <property type="match status" value="1"/>
</dbReference>
<dbReference type="OrthoDB" id="6787458at2"/>
<keyword evidence="3 6" id="KW-0238">DNA-binding</keyword>
<dbReference type="Gene3D" id="1.10.10.10">
    <property type="entry name" value="Winged helix-like DNA-binding domain superfamily/Winged helix DNA-binding domain"/>
    <property type="match status" value="1"/>
</dbReference>
<dbReference type="PRINTS" id="PR00039">
    <property type="entry name" value="HTHLYSR"/>
</dbReference>
<evidence type="ECO:0000256" key="2">
    <source>
        <dbReference type="ARBA" id="ARBA00023015"/>
    </source>
</evidence>
<comment type="similarity">
    <text evidence="1">Belongs to the LysR transcriptional regulatory family.</text>
</comment>
<evidence type="ECO:0000256" key="3">
    <source>
        <dbReference type="ARBA" id="ARBA00023125"/>
    </source>
</evidence>
<dbReference type="GO" id="GO:0043565">
    <property type="term" value="F:sequence-specific DNA binding"/>
    <property type="evidence" value="ECO:0007669"/>
    <property type="project" value="TreeGrafter"/>
</dbReference>
<dbReference type="GO" id="GO:0003700">
    <property type="term" value="F:DNA-binding transcription factor activity"/>
    <property type="evidence" value="ECO:0007669"/>
    <property type="project" value="InterPro"/>
</dbReference>
<evidence type="ECO:0000256" key="4">
    <source>
        <dbReference type="ARBA" id="ARBA00023163"/>
    </source>
</evidence>
<reference evidence="7" key="1">
    <citation type="submission" date="2016-10" db="EMBL/GenBank/DDBJ databases">
        <authorList>
            <person name="Varghese N."/>
            <person name="Submissions S."/>
        </authorList>
    </citation>
    <scope>NUCLEOTIDE SEQUENCE [LARGE SCALE GENOMIC DNA]</scope>
    <source>
        <strain evidence="7">DSM 18887</strain>
    </source>
</reference>
<sequence length="294" mass="33246">MFSRLPQLNQIRGFEAAARLGSFKAAAEELNITPTAISHQISNLEDRLGVLLFERKVRSIILTQEGARFAHVAHQALQQISTAIEEISNAQSVLNIATTTSFASMWLVPNLARFYKEHPDIQIEIKTGEELADIKRDRRIDLAIRYGRDDEKNTTAVKLVTEHFAGYATEGYLNSCKHLTDATFIETRWKNKDLPSISWKNWLQTFNADISDPRVCFFDQEDHVVQAALAGQGIALVSSVLAKMALQQGWLKALDNDCSLPGLTYYLLVSPFSENLRKVTLFREWLVKELSEYA</sequence>